<name>A0A3E2GTL1_SCYLI</name>
<protein>
    <submittedName>
        <fullName evidence="1">Uncharacterized protein</fullName>
    </submittedName>
</protein>
<dbReference type="AlphaFoldDB" id="A0A3E2GTL1"/>
<feature type="non-terminal residue" evidence="1">
    <location>
        <position position="74"/>
    </location>
</feature>
<sequence>MPRTTVHIAGKGESYFSHEAIFSPSGHVFANIVSATGIGKELTQRRAGQPQLYSRGGTWLLHICAAGNLTPDLR</sequence>
<comment type="caution">
    <text evidence="1">The sequence shown here is derived from an EMBL/GenBank/DDBJ whole genome shotgun (WGS) entry which is preliminary data.</text>
</comment>
<feature type="non-terminal residue" evidence="1">
    <location>
        <position position="1"/>
    </location>
</feature>
<accession>A0A3E2GTL1</accession>
<keyword evidence="2" id="KW-1185">Reference proteome</keyword>
<reference evidence="1 2" key="1">
    <citation type="submission" date="2018-05" db="EMBL/GenBank/DDBJ databases">
        <title>Draft genome sequence of Scytalidium lignicola DSM 105466, a ubiquitous saprotrophic fungus.</title>
        <authorList>
            <person name="Buettner E."/>
            <person name="Gebauer A.M."/>
            <person name="Hofrichter M."/>
            <person name="Liers C."/>
            <person name="Kellner H."/>
        </authorList>
    </citation>
    <scope>NUCLEOTIDE SEQUENCE [LARGE SCALE GENOMIC DNA]</scope>
    <source>
        <strain evidence="1 2">DSM 105466</strain>
    </source>
</reference>
<organism evidence="1 2">
    <name type="scientific">Scytalidium lignicola</name>
    <name type="common">Hyphomycete</name>
    <dbReference type="NCBI Taxonomy" id="5539"/>
    <lineage>
        <taxon>Eukaryota</taxon>
        <taxon>Fungi</taxon>
        <taxon>Dikarya</taxon>
        <taxon>Ascomycota</taxon>
        <taxon>Pezizomycotina</taxon>
        <taxon>Leotiomycetes</taxon>
        <taxon>Leotiomycetes incertae sedis</taxon>
        <taxon>Scytalidium</taxon>
    </lineage>
</organism>
<proteinExistence type="predicted"/>
<evidence type="ECO:0000313" key="1">
    <source>
        <dbReference type="EMBL" id="RFU24426.1"/>
    </source>
</evidence>
<evidence type="ECO:0000313" key="2">
    <source>
        <dbReference type="Proteomes" id="UP000258309"/>
    </source>
</evidence>
<dbReference type="Proteomes" id="UP000258309">
    <property type="component" value="Unassembled WGS sequence"/>
</dbReference>
<dbReference type="EMBL" id="NCSJ02000449">
    <property type="protein sequence ID" value="RFU24426.1"/>
    <property type="molecule type" value="Genomic_DNA"/>
</dbReference>
<gene>
    <name evidence="1" type="ORF">B7463_g11912</name>
</gene>